<organism evidence="2 3">
    <name type="scientific">Lasiosphaeria miniovina</name>
    <dbReference type="NCBI Taxonomy" id="1954250"/>
    <lineage>
        <taxon>Eukaryota</taxon>
        <taxon>Fungi</taxon>
        <taxon>Dikarya</taxon>
        <taxon>Ascomycota</taxon>
        <taxon>Pezizomycotina</taxon>
        <taxon>Sordariomycetes</taxon>
        <taxon>Sordariomycetidae</taxon>
        <taxon>Sordariales</taxon>
        <taxon>Lasiosphaeriaceae</taxon>
        <taxon>Lasiosphaeria</taxon>
    </lineage>
</organism>
<dbReference type="AlphaFoldDB" id="A0AA40AM04"/>
<feature type="chain" id="PRO_5041334427" evidence="1">
    <location>
        <begin position="26"/>
        <end position="196"/>
    </location>
</feature>
<accession>A0AA40AM04</accession>
<reference evidence="2" key="1">
    <citation type="submission" date="2023-06" db="EMBL/GenBank/DDBJ databases">
        <title>Genome-scale phylogeny and comparative genomics of the fungal order Sordariales.</title>
        <authorList>
            <consortium name="Lawrence Berkeley National Laboratory"/>
            <person name="Hensen N."/>
            <person name="Bonometti L."/>
            <person name="Westerberg I."/>
            <person name="Brannstrom I.O."/>
            <person name="Guillou S."/>
            <person name="Cros-Aarteil S."/>
            <person name="Calhoun S."/>
            <person name="Haridas S."/>
            <person name="Kuo A."/>
            <person name="Mondo S."/>
            <person name="Pangilinan J."/>
            <person name="Riley R."/>
            <person name="LaButti K."/>
            <person name="Andreopoulos B."/>
            <person name="Lipzen A."/>
            <person name="Chen C."/>
            <person name="Yanf M."/>
            <person name="Daum C."/>
            <person name="Ng V."/>
            <person name="Clum A."/>
            <person name="Steindorff A."/>
            <person name="Ohm R."/>
            <person name="Martin F."/>
            <person name="Silar P."/>
            <person name="Natvig D."/>
            <person name="Lalanne C."/>
            <person name="Gautier V."/>
            <person name="Ament-velasquez S.L."/>
            <person name="Kruys A."/>
            <person name="Hutchinson M.I."/>
            <person name="Powell A.J."/>
            <person name="Barry K."/>
            <person name="Miller A.N."/>
            <person name="Grigoriev I.V."/>
            <person name="Debuchy R."/>
            <person name="Gladieux P."/>
            <person name="Thoren M.H."/>
            <person name="Johannesson H."/>
        </authorList>
    </citation>
    <scope>NUCLEOTIDE SEQUENCE</scope>
    <source>
        <strain evidence="2">SMH2392-1A</strain>
    </source>
</reference>
<protein>
    <submittedName>
        <fullName evidence="2">Uncharacterized protein</fullName>
    </submittedName>
</protein>
<sequence length="196" mass="22612">MRRKSETHRLTTLFTAMLCLISCYGEVSINGHSDFGRITCPTLTLAFWAGFAASPLWFAVGCPHPFAECEDSGDSGSPQYFRQALGQPCLKFRDELTCEFPAYLSRGAVVRQWTLAPLRDWARQGGDCRTRTIRPWRSVGCWKKIWIRFDFNSPIEKQNRTIPFTQLNRQYDKGTFLKNLPIAPHYRQSRPTGHRF</sequence>
<evidence type="ECO:0000256" key="1">
    <source>
        <dbReference type="SAM" id="SignalP"/>
    </source>
</evidence>
<keyword evidence="3" id="KW-1185">Reference proteome</keyword>
<dbReference type="EMBL" id="JAUIRO010000004">
    <property type="protein sequence ID" value="KAK0718289.1"/>
    <property type="molecule type" value="Genomic_DNA"/>
</dbReference>
<dbReference type="Proteomes" id="UP001172101">
    <property type="component" value="Unassembled WGS sequence"/>
</dbReference>
<comment type="caution">
    <text evidence="2">The sequence shown here is derived from an EMBL/GenBank/DDBJ whole genome shotgun (WGS) entry which is preliminary data.</text>
</comment>
<proteinExistence type="predicted"/>
<dbReference type="GeneID" id="85317648"/>
<feature type="signal peptide" evidence="1">
    <location>
        <begin position="1"/>
        <end position="25"/>
    </location>
</feature>
<dbReference type="RefSeq" id="XP_060297082.1">
    <property type="nucleotide sequence ID" value="XM_060434378.1"/>
</dbReference>
<keyword evidence="1" id="KW-0732">Signal</keyword>
<evidence type="ECO:0000313" key="2">
    <source>
        <dbReference type="EMBL" id="KAK0718289.1"/>
    </source>
</evidence>
<evidence type="ECO:0000313" key="3">
    <source>
        <dbReference type="Proteomes" id="UP001172101"/>
    </source>
</evidence>
<name>A0AA40AM04_9PEZI</name>
<gene>
    <name evidence="2" type="ORF">B0T26DRAFT_324728</name>
</gene>